<evidence type="ECO:0000313" key="5">
    <source>
        <dbReference type="Proteomes" id="UP000813462"/>
    </source>
</evidence>
<organism evidence="4 5">
    <name type="scientific">Ziziphus jujuba var. spinosa</name>
    <dbReference type="NCBI Taxonomy" id="714518"/>
    <lineage>
        <taxon>Eukaryota</taxon>
        <taxon>Viridiplantae</taxon>
        <taxon>Streptophyta</taxon>
        <taxon>Embryophyta</taxon>
        <taxon>Tracheophyta</taxon>
        <taxon>Spermatophyta</taxon>
        <taxon>Magnoliopsida</taxon>
        <taxon>eudicotyledons</taxon>
        <taxon>Gunneridae</taxon>
        <taxon>Pentapetalae</taxon>
        <taxon>rosids</taxon>
        <taxon>fabids</taxon>
        <taxon>Rosales</taxon>
        <taxon>Rhamnaceae</taxon>
        <taxon>Paliureae</taxon>
        <taxon>Ziziphus</taxon>
    </lineage>
</organism>
<dbReference type="PANTHER" id="PTHR46043">
    <property type="entry name" value="ARM REPEAT SUPERFAMILY PROTEIN"/>
    <property type="match status" value="1"/>
</dbReference>
<dbReference type="OrthoDB" id="7537227at2759"/>
<dbReference type="InterPro" id="IPR016024">
    <property type="entry name" value="ARM-type_fold"/>
</dbReference>
<protein>
    <recommendedName>
        <fullName evidence="3">DUF7032 domain-containing protein</fullName>
    </recommendedName>
</protein>
<dbReference type="EMBL" id="JAEACU010000010">
    <property type="protein sequence ID" value="KAH7516782.1"/>
    <property type="molecule type" value="Genomic_DNA"/>
</dbReference>
<dbReference type="InterPro" id="IPR000225">
    <property type="entry name" value="Armadillo"/>
</dbReference>
<dbReference type="Gene3D" id="1.25.10.10">
    <property type="entry name" value="Leucine-rich Repeat Variant"/>
    <property type="match status" value="2"/>
</dbReference>
<dbReference type="InterPro" id="IPR011989">
    <property type="entry name" value="ARM-like"/>
</dbReference>
<dbReference type="AlphaFoldDB" id="A0A978UPN0"/>
<evidence type="ECO:0000313" key="4">
    <source>
        <dbReference type="EMBL" id="KAH7516782.1"/>
    </source>
</evidence>
<dbReference type="Proteomes" id="UP000813462">
    <property type="component" value="Unassembled WGS sequence"/>
</dbReference>
<dbReference type="SUPFAM" id="SSF48371">
    <property type="entry name" value="ARM repeat"/>
    <property type="match status" value="1"/>
</dbReference>
<feature type="domain" description="DUF7032" evidence="3">
    <location>
        <begin position="13"/>
        <end position="122"/>
    </location>
</feature>
<feature type="repeat" description="ARM" evidence="2">
    <location>
        <begin position="187"/>
        <end position="229"/>
    </location>
</feature>
<evidence type="ECO:0000256" key="1">
    <source>
        <dbReference type="ARBA" id="ARBA00022737"/>
    </source>
</evidence>
<dbReference type="Pfam" id="PF00514">
    <property type="entry name" value="Arm"/>
    <property type="match status" value="1"/>
</dbReference>
<dbReference type="PROSITE" id="PS50176">
    <property type="entry name" value="ARM_REPEAT"/>
    <property type="match status" value="1"/>
</dbReference>
<proteinExistence type="predicted"/>
<sequence length="557" mass="60481">MKLPETHHHLHEAQKLASALMDQIPQVQSFKGKWALVKTKIATLPNQLRVLSDSPNFSTTPLAFELVQSVAQTLSETLILIAKCLNPTPADGKLRTQSDIDSVSAKLDQHVKDIELLINSRVLQESSSLGGDSESASSKQDAVRVEARNLITRLQIGNSESRNSAMDSLLGLLYEDDKSVLIAVDQGVVPVLVNLLDSSSVEIKEKAVSAISRVSIVGSGKHLLVVEGALLITHLLRILDSRNGFAREKACIALQALSFSEENARLIGCRGGIVSLLEICQSGTPYSQAYAAGTLRNLSGFSEISKYFIEENAIPVLVGVAASGTFIAQGNAIECLSNLVSKDESLKFIIAQEGGIQCLKIFWDAAPMVQSLEVAIELFTKLASCRSIGEALLCEGFLPKFRGLLNCGVANVRIAAAGAVYELGFSSKTRKEIGDAGIIPPLISMLDAKAVEEKEIAAKTLSSLMLYAGNRKIFVKEEKAIECTVQLLDHSENDLDKKYLISILYSIVNSTRARKQIVDAGALAHLLKLMEVHVDGAKKLYESLRRNNTWSVFARRK</sequence>
<keyword evidence="1" id="KW-0677">Repeat</keyword>
<reference evidence="4" key="1">
    <citation type="journal article" date="2021" name="Front. Plant Sci.">
        <title>Chromosome-Scale Genome Assembly for Chinese Sour Jujube and Insights Into Its Genome Evolution and Domestication Signature.</title>
        <authorList>
            <person name="Shen L.-Y."/>
            <person name="Luo H."/>
            <person name="Wang X.-L."/>
            <person name="Wang X.-M."/>
            <person name="Qiu X.-J."/>
            <person name="Liu H."/>
            <person name="Zhou S.-S."/>
            <person name="Jia K.-H."/>
            <person name="Nie S."/>
            <person name="Bao Y.-T."/>
            <person name="Zhang R.-G."/>
            <person name="Yun Q.-Z."/>
            <person name="Chai Y.-H."/>
            <person name="Lu J.-Y."/>
            <person name="Li Y."/>
            <person name="Zhao S.-W."/>
            <person name="Mao J.-F."/>
            <person name="Jia S.-G."/>
            <person name="Mao Y.-M."/>
        </authorList>
    </citation>
    <scope>NUCLEOTIDE SEQUENCE</scope>
    <source>
        <strain evidence="4">AT0</strain>
        <tissue evidence="4">Leaf</tissue>
    </source>
</reference>
<evidence type="ECO:0000256" key="2">
    <source>
        <dbReference type="PROSITE-ProRule" id="PRU00259"/>
    </source>
</evidence>
<comment type="caution">
    <text evidence="4">The sequence shown here is derived from an EMBL/GenBank/DDBJ whole genome shotgun (WGS) entry which is preliminary data.</text>
</comment>
<evidence type="ECO:0000259" key="3">
    <source>
        <dbReference type="Pfam" id="PF23005"/>
    </source>
</evidence>
<dbReference type="InterPro" id="IPR054296">
    <property type="entry name" value="DUF7032"/>
</dbReference>
<dbReference type="Pfam" id="PF23005">
    <property type="entry name" value="DUF7032"/>
    <property type="match status" value="1"/>
</dbReference>
<dbReference type="PANTHER" id="PTHR46043:SF13">
    <property type="entry name" value="ARM REPEAT SUPERFAMILY PROTEIN"/>
    <property type="match status" value="1"/>
</dbReference>
<accession>A0A978UPN0</accession>
<dbReference type="SMART" id="SM00185">
    <property type="entry name" value="ARM"/>
    <property type="match status" value="6"/>
</dbReference>
<name>A0A978UPN0_ZIZJJ</name>
<gene>
    <name evidence="4" type="ORF">FEM48_Zijuj10G0171200</name>
</gene>